<dbReference type="InterPro" id="IPR016162">
    <property type="entry name" value="Ald_DH_N"/>
</dbReference>
<dbReference type="EMBL" id="SHBP01000007">
    <property type="protein sequence ID" value="RZO19972.1"/>
    <property type="molecule type" value="Genomic_DNA"/>
</dbReference>
<dbReference type="InterPro" id="IPR016161">
    <property type="entry name" value="Ald_DH/histidinol_DH"/>
</dbReference>
<proteinExistence type="inferred from homology"/>
<dbReference type="SUPFAM" id="SSF53720">
    <property type="entry name" value="ALDH-like"/>
    <property type="match status" value="1"/>
</dbReference>
<dbReference type="Gene3D" id="3.40.309.10">
    <property type="entry name" value="Aldehyde Dehydrogenase, Chain A, domain 2"/>
    <property type="match status" value="1"/>
</dbReference>
<dbReference type="Pfam" id="PF00171">
    <property type="entry name" value="Aldedh"/>
    <property type="match status" value="1"/>
</dbReference>
<organism evidence="7 8">
    <name type="scientific">SAR92 clade bacterium</name>
    <dbReference type="NCBI Taxonomy" id="2315479"/>
    <lineage>
        <taxon>Bacteria</taxon>
        <taxon>Pseudomonadati</taxon>
        <taxon>Pseudomonadota</taxon>
        <taxon>Gammaproteobacteria</taxon>
        <taxon>Cellvibrionales</taxon>
        <taxon>Porticoccaceae</taxon>
        <taxon>SAR92 clade</taxon>
    </lineage>
</organism>
<evidence type="ECO:0000256" key="4">
    <source>
        <dbReference type="PROSITE-ProRule" id="PRU10007"/>
    </source>
</evidence>
<evidence type="ECO:0000256" key="3">
    <source>
        <dbReference type="ARBA" id="ARBA00023027"/>
    </source>
</evidence>
<reference evidence="7 8" key="1">
    <citation type="submission" date="2019-02" db="EMBL/GenBank/DDBJ databases">
        <title>Prokaryotic population dynamics and viral predation in marine succession experiment using metagenomics: the confinement effect.</title>
        <authorList>
            <person name="Haro-Moreno J.M."/>
            <person name="Rodriguez-Valera F."/>
            <person name="Lopez-Perez M."/>
        </authorList>
    </citation>
    <scope>NUCLEOTIDE SEQUENCE [LARGE SCALE GENOMIC DNA]</scope>
    <source>
        <strain evidence="7">MED-G170</strain>
    </source>
</reference>
<dbReference type="PANTHER" id="PTHR42986:SF1">
    <property type="entry name" value="BENZALDEHYDE DEHYDROGENASE YFMT"/>
    <property type="match status" value="1"/>
</dbReference>
<evidence type="ECO:0000313" key="8">
    <source>
        <dbReference type="Proteomes" id="UP000315889"/>
    </source>
</evidence>
<feature type="domain" description="Aldehyde dehydrogenase" evidence="6">
    <location>
        <begin position="21"/>
        <end position="474"/>
    </location>
</feature>
<dbReference type="PROSITE" id="PS00687">
    <property type="entry name" value="ALDEHYDE_DEHYDR_GLU"/>
    <property type="match status" value="1"/>
</dbReference>
<dbReference type="InterPro" id="IPR015590">
    <property type="entry name" value="Aldehyde_DH_dom"/>
</dbReference>
<dbReference type="FunFam" id="3.40.309.10:FF:000009">
    <property type="entry name" value="Aldehyde dehydrogenase A"/>
    <property type="match status" value="1"/>
</dbReference>
<dbReference type="PROSITE" id="PS00070">
    <property type="entry name" value="ALDEHYDE_DEHYDR_CYS"/>
    <property type="match status" value="1"/>
</dbReference>
<evidence type="ECO:0000313" key="7">
    <source>
        <dbReference type="EMBL" id="RZO19972.1"/>
    </source>
</evidence>
<protein>
    <submittedName>
        <fullName evidence="7">Aldehyde dehydrogenase family protein</fullName>
    </submittedName>
</protein>
<feature type="active site" evidence="4">
    <location>
        <position position="253"/>
    </location>
</feature>
<sequence>MTTHNNQAMGHWIDGREVPSSGNAVLETLNPLDDSLYGTVVRGTVADIDNAVESAHAAFLSYSQSSTNDREAWLCKAAELLEKQKGQFIEILHSEGGSTLKKAEFETNKAISFIRASVGMVRNLSGKTLPSDYPGRISMTWREARGVVAVITPFNVPLIKASRLCANALATGSTVVLLPSEEHPILSLKFAQLMSEAGFPAGALNVVAGNGYDIGDALTGHPLVKSVTFTGSTVVGKHIQKLCAENNKHVTLELGGKNPLVIMDDADLQEAVPGAIRGIFMHQGQACIGSSRVYVHDKIYDQFVKMYVAIAGKLGMGDLRDPDTIIGPIISERQRERIKRHIEDARNKGATVATGGNWDGNRCAPTVLLDVTADMDVFREETFGPVVSVYRFSDFDEVVAEANNTNYGLSSAIYTANIHLAMRFAKRIEAGMVHINSPSITDEAHVPFGGVGDSGFGREGTEADLDAFTDLKWVTIQA</sequence>
<evidence type="ECO:0000256" key="1">
    <source>
        <dbReference type="ARBA" id="ARBA00009986"/>
    </source>
</evidence>
<evidence type="ECO:0000259" key="6">
    <source>
        <dbReference type="Pfam" id="PF00171"/>
    </source>
</evidence>
<evidence type="ECO:0000256" key="2">
    <source>
        <dbReference type="ARBA" id="ARBA00023002"/>
    </source>
</evidence>
<dbReference type="InterPro" id="IPR016160">
    <property type="entry name" value="Ald_DH_CS_CYS"/>
</dbReference>
<dbReference type="AlphaFoldDB" id="A0A520MFG6"/>
<gene>
    <name evidence="7" type="ORF">EVB03_06365</name>
</gene>
<evidence type="ECO:0000256" key="5">
    <source>
        <dbReference type="RuleBase" id="RU003345"/>
    </source>
</evidence>
<keyword evidence="2 5" id="KW-0560">Oxidoreductase</keyword>
<dbReference type="FunFam" id="3.40.605.10:FF:000007">
    <property type="entry name" value="NAD/NADP-dependent betaine aldehyde dehydrogenase"/>
    <property type="match status" value="1"/>
</dbReference>
<accession>A0A520MFG6</accession>
<dbReference type="GO" id="GO:0016620">
    <property type="term" value="F:oxidoreductase activity, acting on the aldehyde or oxo group of donors, NAD or NADP as acceptor"/>
    <property type="evidence" value="ECO:0007669"/>
    <property type="project" value="InterPro"/>
</dbReference>
<keyword evidence="3" id="KW-0520">NAD</keyword>
<dbReference type="InterPro" id="IPR029510">
    <property type="entry name" value="Ald_DH_CS_GLU"/>
</dbReference>
<dbReference type="Gene3D" id="3.40.605.10">
    <property type="entry name" value="Aldehyde Dehydrogenase, Chain A, domain 1"/>
    <property type="match status" value="1"/>
</dbReference>
<dbReference type="PANTHER" id="PTHR42986">
    <property type="entry name" value="BENZALDEHYDE DEHYDROGENASE YFMT"/>
    <property type="match status" value="1"/>
</dbReference>
<name>A0A520MFG6_9GAMM</name>
<comment type="caution">
    <text evidence="7">The sequence shown here is derived from an EMBL/GenBank/DDBJ whole genome shotgun (WGS) entry which is preliminary data.</text>
</comment>
<dbReference type="InterPro" id="IPR016163">
    <property type="entry name" value="Ald_DH_C"/>
</dbReference>
<comment type="similarity">
    <text evidence="1 5">Belongs to the aldehyde dehydrogenase family.</text>
</comment>
<dbReference type="Proteomes" id="UP000315889">
    <property type="component" value="Unassembled WGS sequence"/>
</dbReference>